<evidence type="ECO:0000313" key="1">
    <source>
        <dbReference type="EMBL" id="CAF1207543.1"/>
    </source>
</evidence>
<evidence type="ECO:0000313" key="2">
    <source>
        <dbReference type="EMBL" id="CAF1375726.1"/>
    </source>
</evidence>
<dbReference type="EMBL" id="CAJNOK010024371">
    <property type="protein sequence ID" value="CAF1375726.1"/>
    <property type="molecule type" value="Genomic_DNA"/>
</dbReference>
<dbReference type="EMBL" id="CAJNOQ010008818">
    <property type="protein sequence ID" value="CAF1207543.1"/>
    <property type="molecule type" value="Genomic_DNA"/>
</dbReference>
<proteinExistence type="predicted"/>
<comment type="caution">
    <text evidence="1">The sequence shown here is derived from an EMBL/GenBank/DDBJ whole genome shotgun (WGS) entry which is preliminary data.</text>
</comment>
<dbReference type="AlphaFoldDB" id="A0A814WVE8"/>
<gene>
    <name evidence="1" type="ORF">GPM918_LOCUS24040</name>
    <name evidence="2" type="ORF">OVA965_LOCUS31880</name>
    <name evidence="3" type="ORF">SRO942_LOCUS24039</name>
    <name evidence="4" type="ORF">TMI583_LOCUS32723</name>
</gene>
<dbReference type="Proteomes" id="UP000681722">
    <property type="component" value="Unassembled WGS sequence"/>
</dbReference>
<name>A0A814WVE8_9BILA</name>
<sequence>MKSILRRAFASLEFVNDHLKQYILAVVQPHVAAVERNVVLTIGATGIVSISSSMNIERTDRSTHSQQLVVTSSQQHLANSNEIVFGAHQICS</sequence>
<protein>
    <submittedName>
        <fullName evidence="1">Uncharacterized protein</fullName>
    </submittedName>
</protein>
<evidence type="ECO:0000313" key="3">
    <source>
        <dbReference type="EMBL" id="CAF3971732.1"/>
    </source>
</evidence>
<dbReference type="EMBL" id="CAJOBC010008819">
    <property type="protein sequence ID" value="CAF3971732.1"/>
    <property type="molecule type" value="Genomic_DNA"/>
</dbReference>
<dbReference type="EMBL" id="CAJOBA010046046">
    <property type="protein sequence ID" value="CAF4184511.1"/>
    <property type="molecule type" value="Genomic_DNA"/>
</dbReference>
<dbReference type="Proteomes" id="UP000682733">
    <property type="component" value="Unassembled WGS sequence"/>
</dbReference>
<keyword evidence="5" id="KW-1185">Reference proteome</keyword>
<dbReference type="Proteomes" id="UP000663829">
    <property type="component" value="Unassembled WGS sequence"/>
</dbReference>
<dbReference type="Proteomes" id="UP000677228">
    <property type="component" value="Unassembled WGS sequence"/>
</dbReference>
<accession>A0A814WVE8</accession>
<organism evidence="1 5">
    <name type="scientific">Didymodactylos carnosus</name>
    <dbReference type="NCBI Taxonomy" id="1234261"/>
    <lineage>
        <taxon>Eukaryota</taxon>
        <taxon>Metazoa</taxon>
        <taxon>Spiralia</taxon>
        <taxon>Gnathifera</taxon>
        <taxon>Rotifera</taxon>
        <taxon>Eurotatoria</taxon>
        <taxon>Bdelloidea</taxon>
        <taxon>Philodinida</taxon>
        <taxon>Philodinidae</taxon>
        <taxon>Didymodactylos</taxon>
    </lineage>
</organism>
<evidence type="ECO:0000313" key="4">
    <source>
        <dbReference type="EMBL" id="CAF4184511.1"/>
    </source>
</evidence>
<reference evidence="1" key="1">
    <citation type="submission" date="2021-02" db="EMBL/GenBank/DDBJ databases">
        <authorList>
            <person name="Nowell W R."/>
        </authorList>
    </citation>
    <scope>NUCLEOTIDE SEQUENCE</scope>
</reference>
<evidence type="ECO:0000313" key="5">
    <source>
        <dbReference type="Proteomes" id="UP000663829"/>
    </source>
</evidence>